<organism evidence="3 4">
    <name type="scientific">Marasmius oreades</name>
    <name type="common">fairy-ring Marasmius</name>
    <dbReference type="NCBI Taxonomy" id="181124"/>
    <lineage>
        <taxon>Eukaryota</taxon>
        <taxon>Fungi</taxon>
        <taxon>Dikarya</taxon>
        <taxon>Basidiomycota</taxon>
        <taxon>Agaricomycotina</taxon>
        <taxon>Agaricomycetes</taxon>
        <taxon>Agaricomycetidae</taxon>
        <taxon>Agaricales</taxon>
        <taxon>Marasmiineae</taxon>
        <taxon>Marasmiaceae</taxon>
        <taxon>Marasmius</taxon>
    </lineage>
</organism>
<feature type="compositionally biased region" description="Low complexity" evidence="1">
    <location>
        <begin position="299"/>
        <end position="314"/>
    </location>
</feature>
<dbReference type="Proteomes" id="UP001049176">
    <property type="component" value="Chromosome 5"/>
</dbReference>
<evidence type="ECO:0000313" key="3">
    <source>
        <dbReference type="EMBL" id="KAG7091921.1"/>
    </source>
</evidence>
<evidence type="ECO:0000256" key="2">
    <source>
        <dbReference type="SAM" id="Phobius"/>
    </source>
</evidence>
<keyword evidence="2" id="KW-0472">Membrane</keyword>
<keyword evidence="2" id="KW-0812">Transmembrane</keyword>
<feature type="transmembrane region" description="Helical" evidence="2">
    <location>
        <begin position="116"/>
        <end position="139"/>
    </location>
</feature>
<reference evidence="3" key="1">
    <citation type="journal article" date="2021" name="Genome Biol. Evol.">
        <title>The assembled and annotated genome of the fairy-ring fungus Marasmius oreades.</title>
        <authorList>
            <person name="Hiltunen M."/>
            <person name="Ament-Velasquez S.L."/>
            <person name="Johannesson H."/>
        </authorList>
    </citation>
    <scope>NUCLEOTIDE SEQUENCE</scope>
    <source>
        <strain evidence="3">03SP1</strain>
    </source>
</reference>
<feature type="compositionally biased region" description="Basic and acidic residues" evidence="1">
    <location>
        <begin position="328"/>
        <end position="359"/>
    </location>
</feature>
<feature type="transmembrane region" description="Helical" evidence="2">
    <location>
        <begin position="552"/>
        <end position="572"/>
    </location>
</feature>
<dbReference type="PROSITE" id="PS51257">
    <property type="entry name" value="PROKAR_LIPOPROTEIN"/>
    <property type="match status" value="1"/>
</dbReference>
<comment type="caution">
    <text evidence="3">The sequence shown here is derived from an EMBL/GenBank/DDBJ whole genome shotgun (WGS) entry which is preliminary data.</text>
</comment>
<dbReference type="RefSeq" id="XP_043008391.1">
    <property type="nucleotide sequence ID" value="XM_043153107.1"/>
</dbReference>
<feature type="region of interest" description="Disordered" evidence="1">
    <location>
        <begin position="296"/>
        <end position="377"/>
    </location>
</feature>
<keyword evidence="2" id="KW-1133">Transmembrane helix</keyword>
<feature type="transmembrane region" description="Helical" evidence="2">
    <location>
        <begin position="71"/>
        <end position="96"/>
    </location>
</feature>
<feature type="transmembrane region" description="Helical" evidence="2">
    <location>
        <begin position="6"/>
        <end position="27"/>
    </location>
</feature>
<feature type="transmembrane region" description="Helical" evidence="2">
    <location>
        <begin position="39"/>
        <end position="59"/>
    </location>
</feature>
<evidence type="ECO:0000256" key="1">
    <source>
        <dbReference type="SAM" id="MobiDB-lite"/>
    </source>
</evidence>
<sequence>MLPFALKIVWFSLSLSGLIACWVVLGIVATTSRRFWGPVLYCTGCTIAEGIFCIGMKWQMNPFLMPPSFCIAQTILTGLGFFLTTGVTTAFAYESVFKAKERDIGRSSVSLPWRPLFIIPVIVYPLASSLVQIILVLLLEAVEPTDDLQCDATHPLWVRFLGYAGNPLAFSLTFFIISLLFDFWFQRYTKFPHVANSNLTALPPRNRGKGRRLQTSPRPFPLAILAQPPLPSPHSTASRRVPISPGFVSPVLSARQFHLPFTPLSPTFNDGEGEPDASPESVHKHDYITDATRAHTEQSVVSSIPPHSVSSSPVRNELSLPPGQRTVRQKESNDFLKYLNEYKEKERHSSESDIEKVSRDAQYTQKSGTPDWDDVSSLRWNREDDDFETAETSFYLDHWSSSWADGALRKLVGGQHGTGLGAGRSDLIRNSAHSGLKVTEDSESYYLTAEEGESRAQRSRDYDSLENEELFQRNTDARQRSTTVIEGMNNQSEEQTSKNSITWRIIKIQLPITLVLLLATLSTLIDVINQAINPSSPSTPTSFPQPTPFGTHHIALLLLVWGPVFAFGRLPVVRQKLLFFRKSSELVIHA</sequence>
<gene>
    <name evidence="3" type="ORF">E1B28_008316</name>
</gene>
<accession>A0A9P7UT64</accession>
<feature type="compositionally biased region" description="Basic and acidic residues" evidence="1">
    <location>
        <begin position="452"/>
        <end position="463"/>
    </location>
</feature>
<feature type="transmembrane region" description="Helical" evidence="2">
    <location>
        <begin position="168"/>
        <end position="185"/>
    </location>
</feature>
<evidence type="ECO:0000313" key="4">
    <source>
        <dbReference type="Proteomes" id="UP001049176"/>
    </source>
</evidence>
<feature type="transmembrane region" description="Helical" evidence="2">
    <location>
        <begin position="508"/>
        <end position="532"/>
    </location>
</feature>
<dbReference type="OrthoDB" id="3256745at2759"/>
<proteinExistence type="predicted"/>
<dbReference type="KEGG" id="more:E1B28_008316"/>
<feature type="region of interest" description="Disordered" evidence="1">
    <location>
        <begin position="445"/>
        <end position="467"/>
    </location>
</feature>
<dbReference type="AlphaFoldDB" id="A0A9P7UT64"/>
<dbReference type="GeneID" id="66077392"/>
<name>A0A9P7UT64_9AGAR</name>
<protein>
    <submittedName>
        <fullName evidence="3">Uncharacterized protein</fullName>
    </submittedName>
</protein>
<keyword evidence="4" id="KW-1185">Reference proteome</keyword>
<dbReference type="EMBL" id="CM032185">
    <property type="protein sequence ID" value="KAG7091921.1"/>
    <property type="molecule type" value="Genomic_DNA"/>
</dbReference>